<protein>
    <submittedName>
        <fullName evidence="1">Uncharacterized protein</fullName>
    </submittedName>
</protein>
<keyword evidence="2" id="KW-1185">Reference proteome</keyword>
<evidence type="ECO:0000313" key="1">
    <source>
        <dbReference type="EMBL" id="MCT7967517.1"/>
    </source>
</evidence>
<dbReference type="EMBL" id="JAMXFF010000020">
    <property type="protein sequence ID" value="MCT7967517.1"/>
    <property type="molecule type" value="Genomic_DNA"/>
</dbReference>
<accession>A0ABT2MSK6</accession>
<comment type="caution">
    <text evidence="1">The sequence shown here is derived from an EMBL/GenBank/DDBJ whole genome shotgun (WGS) entry which is preliminary data.</text>
</comment>
<evidence type="ECO:0000313" key="2">
    <source>
        <dbReference type="Proteomes" id="UP001525890"/>
    </source>
</evidence>
<proteinExistence type="predicted"/>
<dbReference type="RefSeq" id="WP_368007093.1">
    <property type="nucleotide sequence ID" value="NZ_JAMXFF010000020.1"/>
</dbReference>
<reference evidence="1 2" key="1">
    <citation type="journal article" date="2022" name="Front. Microbiol.">
        <title>High genomic differentiation and limited gene flow indicate recent cryptic speciation within the genus Laspinema (cyanobacteria).</title>
        <authorList>
            <person name="Stanojkovic A."/>
            <person name="Skoupy S."/>
            <person name="Skaloud P."/>
            <person name="Dvorak P."/>
        </authorList>
    </citation>
    <scope>NUCLEOTIDE SEQUENCE [LARGE SCALE GENOMIC DNA]</scope>
    <source>
        <strain evidence="1 2">D2a</strain>
    </source>
</reference>
<organism evidence="1 2">
    <name type="scientific">Laspinema palackyanum D2a</name>
    <dbReference type="NCBI Taxonomy" id="2953684"/>
    <lineage>
        <taxon>Bacteria</taxon>
        <taxon>Bacillati</taxon>
        <taxon>Cyanobacteriota</taxon>
        <taxon>Cyanophyceae</taxon>
        <taxon>Oscillatoriophycideae</taxon>
        <taxon>Oscillatoriales</taxon>
        <taxon>Laspinemataceae</taxon>
        <taxon>Laspinema</taxon>
        <taxon>Laspinema palackyanum</taxon>
    </lineage>
</organism>
<sequence length="48" mass="5573">MKIDQGNLIVPETPRRSPQKMELLGSSNVYKFYILSEYCESIPRELKA</sequence>
<dbReference type="Proteomes" id="UP001525890">
    <property type="component" value="Unassembled WGS sequence"/>
</dbReference>
<gene>
    <name evidence="1" type="ORF">NG799_14345</name>
</gene>
<name>A0ABT2MSK6_9CYAN</name>